<feature type="transmembrane region" description="Helical" evidence="6">
    <location>
        <begin position="400"/>
        <end position="421"/>
    </location>
</feature>
<dbReference type="Pfam" id="PF07690">
    <property type="entry name" value="MFS_1"/>
    <property type="match status" value="1"/>
</dbReference>
<dbReference type="InterPro" id="IPR036259">
    <property type="entry name" value="MFS_trans_sf"/>
</dbReference>
<evidence type="ECO:0000256" key="3">
    <source>
        <dbReference type="ARBA" id="ARBA00022692"/>
    </source>
</evidence>
<feature type="transmembrane region" description="Helical" evidence="6">
    <location>
        <begin position="308"/>
        <end position="330"/>
    </location>
</feature>
<evidence type="ECO:0000256" key="4">
    <source>
        <dbReference type="ARBA" id="ARBA00022989"/>
    </source>
</evidence>
<dbReference type="InterPro" id="IPR020846">
    <property type="entry name" value="MFS_dom"/>
</dbReference>
<sequence length="479" mass="53531">MSPRESTDWLLSGVEINTDVERDTDICDQDPDSVKRKEVEERLLWKLDLRLLFLILGQIMSQVDKGNIAAARLKGLEEDLHLTGQQFNTLISIMYVGSTLTQVPSNVFLDRLRRPSVYLSYCVLLGGIISISIGLYYHAVLVSRFFLGFTQATYYPGALFILSRWYKRDELGLRMACFGFGYYFSSLLGPLIASVILATMDGKLGYSGWRWLFLVEGGLTCLVAAAGAYMIPDFPTTPVPWLTQEEQILAQRRMVEDFGGIKQGTQKSGLVEAFTDWTVWWFAIARSMATVGESFANFLPTLAATIGYGPSITLLLCAPPWIFAAATTYYVSRHSDATRDRFWHIAVVLCGGITGFTLGILTMNPALRYLSLFLMTQTHVPHNIFTAWMSNSIPEPSKRAVAIAFVNTCSTGIANAGASYLWPASWGPSYSKSFMSCILACTTCILMLWIYHSHLIRLNKKAEMDERALGLPKGFRFIT</sequence>
<feature type="transmembrane region" description="Helical" evidence="6">
    <location>
        <begin position="342"/>
        <end position="363"/>
    </location>
</feature>
<dbReference type="HOGENOM" id="CLU_001265_0_6_1"/>
<evidence type="ECO:0000313" key="8">
    <source>
        <dbReference type="EMBL" id="KIM50357.1"/>
    </source>
</evidence>
<dbReference type="SUPFAM" id="SSF103473">
    <property type="entry name" value="MFS general substrate transporter"/>
    <property type="match status" value="1"/>
</dbReference>
<dbReference type="Gene3D" id="1.20.1250.20">
    <property type="entry name" value="MFS general substrate transporter like domains"/>
    <property type="match status" value="1"/>
</dbReference>
<accession>A0A0C2ZBC0</accession>
<keyword evidence="3 6" id="KW-0812">Transmembrane</keyword>
<evidence type="ECO:0000256" key="5">
    <source>
        <dbReference type="ARBA" id="ARBA00023136"/>
    </source>
</evidence>
<proteinExistence type="predicted"/>
<dbReference type="FunFam" id="1.20.1250.20:FF:000057">
    <property type="entry name" value="MFS general substrate transporter"/>
    <property type="match status" value="1"/>
</dbReference>
<comment type="subcellular location">
    <subcellularLocation>
        <location evidence="1">Membrane</location>
        <topology evidence="1">Multi-pass membrane protein</topology>
    </subcellularLocation>
</comment>
<dbReference type="PROSITE" id="PS50850">
    <property type="entry name" value="MFS"/>
    <property type="match status" value="1"/>
</dbReference>
<dbReference type="PANTHER" id="PTHR43791">
    <property type="entry name" value="PERMEASE-RELATED"/>
    <property type="match status" value="1"/>
</dbReference>
<dbReference type="STRING" id="1036808.A0A0C2ZBC0"/>
<dbReference type="Proteomes" id="UP000053989">
    <property type="component" value="Unassembled WGS sequence"/>
</dbReference>
<dbReference type="PANTHER" id="PTHR43791:SF6">
    <property type="entry name" value="TRANSPORTER, PUTATIVE (AFU_ORTHOLOGUE AFUA_1G16690)-RELATED"/>
    <property type="match status" value="1"/>
</dbReference>
<feature type="transmembrane region" description="Helical" evidence="6">
    <location>
        <begin position="178"/>
        <end position="199"/>
    </location>
</feature>
<dbReference type="OrthoDB" id="2985014at2759"/>
<dbReference type="GO" id="GO:0016020">
    <property type="term" value="C:membrane"/>
    <property type="evidence" value="ECO:0007669"/>
    <property type="project" value="UniProtKB-SubCell"/>
</dbReference>
<gene>
    <name evidence="8" type="ORF">SCLCIDRAFT_145735</name>
</gene>
<evidence type="ECO:0000256" key="2">
    <source>
        <dbReference type="ARBA" id="ARBA00022448"/>
    </source>
</evidence>
<dbReference type="InParanoid" id="A0A0C2ZBC0"/>
<organism evidence="8 9">
    <name type="scientific">Scleroderma citrinum Foug A</name>
    <dbReference type="NCBI Taxonomy" id="1036808"/>
    <lineage>
        <taxon>Eukaryota</taxon>
        <taxon>Fungi</taxon>
        <taxon>Dikarya</taxon>
        <taxon>Basidiomycota</taxon>
        <taxon>Agaricomycotina</taxon>
        <taxon>Agaricomycetes</taxon>
        <taxon>Agaricomycetidae</taxon>
        <taxon>Boletales</taxon>
        <taxon>Sclerodermatineae</taxon>
        <taxon>Sclerodermataceae</taxon>
        <taxon>Scleroderma</taxon>
    </lineage>
</organism>
<evidence type="ECO:0000313" key="9">
    <source>
        <dbReference type="Proteomes" id="UP000053989"/>
    </source>
</evidence>
<feature type="transmembrane region" description="Helical" evidence="6">
    <location>
        <begin position="118"/>
        <end position="138"/>
    </location>
</feature>
<reference evidence="8 9" key="1">
    <citation type="submission" date="2014-04" db="EMBL/GenBank/DDBJ databases">
        <authorList>
            <consortium name="DOE Joint Genome Institute"/>
            <person name="Kuo A."/>
            <person name="Kohler A."/>
            <person name="Nagy L.G."/>
            <person name="Floudas D."/>
            <person name="Copeland A."/>
            <person name="Barry K.W."/>
            <person name="Cichocki N."/>
            <person name="Veneault-Fourrey C."/>
            <person name="LaButti K."/>
            <person name="Lindquist E.A."/>
            <person name="Lipzen A."/>
            <person name="Lundell T."/>
            <person name="Morin E."/>
            <person name="Murat C."/>
            <person name="Sun H."/>
            <person name="Tunlid A."/>
            <person name="Henrissat B."/>
            <person name="Grigoriev I.V."/>
            <person name="Hibbett D.S."/>
            <person name="Martin F."/>
            <person name="Nordberg H.P."/>
            <person name="Cantor M.N."/>
            <person name="Hua S.X."/>
        </authorList>
    </citation>
    <scope>NUCLEOTIDE SEQUENCE [LARGE SCALE GENOMIC DNA]</scope>
    <source>
        <strain evidence="8 9">Foug A</strain>
    </source>
</reference>
<keyword evidence="2" id="KW-0813">Transport</keyword>
<evidence type="ECO:0000259" key="7">
    <source>
        <dbReference type="PROSITE" id="PS50850"/>
    </source>
</evidence>
<dbReference type="AlphaFoldDB" id="A0A0C2ZBC0"/>
<protein>
    <recommendedName>
        <fullName evidence="7">Major facilitator superfamily (MFS) profile domain-containing protein</fullName>
    </recommendedName>
</protein>
<feature type="transmembrane region" description="Helical" evidence="6">
    <location>
        <begin position="433"/>
        <end position="451"/>
    </location>
</feature>
<dbReference type="GO" id="GO:0022857">
    <property type="term" value="F:transmembrane transporter activity"/>
    <property type="evidence" value="ECO:0007669"/>
    <property type="project" value="InterPro"/>
</dbReference>
<keyword evidence="9" id="KW-1185">Reference proteome</keyword>
<evidence type="ECO:0000256" key="6">
    <source>
        <dbReference type="SAM" id="Phobius"/>
    </source>
</evidence>
<feature type="domain" description="Major facilitator superfamily (MFS) profile" evidence="7">
    <location>
        <begin position="50"/>
        <end position="456"/>
    </location>
</feature>
<reference evidence="9" key="2">
    <citation type="submission" date="2015-01" db="EMBL/GenBank/DDBJ databases">
        <title>Evolutionary Origins and Diversification of the Mycorrhizal Mutualists.</title>
        <authorList>
            <consortium name="DOE Joint Genome Institute"/>
            <consortium name="Mycorrhizal Genomics Consortium"/>
            <person name="Kohler A."/>
            <person name="Kuo A."/>
            <person name="Nagy L.G."/>
            <person name="Floudas D."/>
            <person name="Copeland A."/>
            <person name="Barry K.W."/>
            <person name="Cichocki N."/>
            <person name="Veneault-Fourrey C."/>
            <person name="LaButti K."/>
            <person name="Lindquist E.A."/>
            <person name="Lipzen A."/>
            <person name="Lundell T."/>
            <person name="Morin E."/>
            <person name="Murat C."/>
            <person name="Riley R."/>
            <person name="Ohm R."/>
            <person name="Sun H."/>
            <person name="Tunlid A."/>
            <person name="Henrissat B."/>
            <person name="Grigoriev I.V."/>
            <person name="Hibbett D.S."/>
            <person name="Martin F."/>
        </authorList>
    </citation>
    <scope>NUCLEOTIDE SEQUENCE [LARGE SCALE GENOMIC DNA]</scope>
    <source>
        <strain evidence="9">Foug A</strain>
    </source>
</reference>
<dbReference type="InterPro" id="IPR011701">
    <property type="entry name" value="MFS"/>
</dbReference>
<evidence type="ECO:0000256" key="1">
    <source>
        <dbReference type="ARBA" id="ARBA00004141"/>
    </source>
</evidence>
<keyword evidence="4 6" id="KW-1133">Transmembrane helix</keyword>
<feature type="transmembrane region" description="Helical" evidence="6">
    <location>
        <begin position="211"/>
        <end position="231"/>
    </location>
</feature>
<keyword evidence="5 6" id="KW-0472">Membrane</keyword>
<dbReference type="EMBL" id="KN822488">
    <property type="protein sequence ID" value="KIM50357.1"/>
    <property type="molecule type" value="Genomic_DNA"/>
</dbReference>
<name>A0A0C2ZBC0_9AGAM</name>